<proteinExistence type="predicted"/>
<dbReference type="Proteomes" id="UP001302716">
    <property type="component" value="Chromosome"/>
</dbReference>
<dbReference type="EMBL" id="CP103836">
    <property type="protein sequence ID" value="WOB50329.1"/>
    <property type="molecule type" value="Genomic_DNA"/>
</dbReference>
<evidence type="ECO:0000256" key="1">
    <source>
        <dbReference type="ARBA" id="ARBA00023002"/>
    </source>
</evidence>
<sequence>MIIERKIQQSNFVFFGGSTGMGLATAVEIARRAGNVLTVGRSEAAGQAAVTRLLAEGAASAEFLQADVSTLDGMAAAAQGVKAWRAELHGLVHTAMSASVGKQITVDGLEFAFALQYLARAVLNRLLAENLARSGDGRVVLVSGNVPAFFMPPLDDLQFERRKWAHMKSVMGTHLLGHLHIQEASQRWKDLPITLTAICVGPTKTKVMSDPRMPLLMRIMGRFGTTPEASAVNIVRALTVSSAAQIDGSKLPKPKAFVAERIDLDTTLATKLWSITSEIASRRAIALP</sequence>
<dbReference type="Pfam" id="PF00106">
    <property type="entry name" value="adh_short"/>
    <property type="match status" value="1"/>
</dbReference>
<dbReference type="SUPFAM" id="SSF51735">
    <property type="entry name" value="NAD(P)-binding Rossmann-fold domains"/>
    <property type="match status" value="1"/>
</dbReference>
<accession>A0AAU0BDS4</accession>
<dbReference type="RefSeq" id="WP_316696576.1">
    <property type="nucleotide sequence ID" value="NZ_CP103836.1"/>
</dbReference>
<dbReference type="InterPro" id="IPR036291">
    <property type="entry name" value="NAD(P)-bd_dom_sf"/>
</dbReference>
<dbReference type="GO" id="GO:0016491">
    <property type="term" value="F:oxidoreductase activity"/>
    <property type="evidence" value="ECO:0007669"/>
    <property type="project" value="UniProtKB-KW"/>
</dbReference>
<dbReference type="Gene3D" id="3.40.50.720">
    <property type="entry name" value="NAD(P)-binding Rossmann-like Domain"/>
    <property type="match status" value="1"/>
</dbReference>
<dbReference type="PANTHER" id="PTHR43157:SF31">
    <property type="entry name" value="PHOSPHATIDYLINOSITOL-GLYCAN BIOSYNTHESIS CLASS F PROTEIN"/>
    <property type="match status" value="1"/>
</dbReference>
<evidence type="ECO:0000313" key="3">
    <source>
        <dbReference type="Proteomes" id="UP001302716"/>
    </source>
</evidence>
<name>A0AAU0BDS4_9XANT</name>
<protein>
    <submittedName>
        <fullName evidence="2">SDR family NAD(P)-dependent oxidoreductase</fullName>
    </submittedName>
</protein>
<gene>
    <name evidence="2" type="ORF">NYR97_02600</name>
</gene>
<reference evidence="2 3" key="1">
    <citation type="submission" date="2022-08" db="EMBL/GenBank/DDBJ databases">
        <title>Whole genome sequencing-based tracing of a 2022 introduction and outbreak of Xanthomonas hortorum pv. pelargonii.</title>
        <authorList>
            <person name="Iruegas-Bocardo F."/>
            <person name="Weisberg A.K."/>
            <person name="Riutta E.R."/>
            <person name="Kilday K."/>
            <person name="Bonkowski J.C."/>
            <person name="Creswell T."/>
            <person name="Daughtrey M.L."/>
            <person name="Rane K."/>
            <person name="Grunwald N.J."/>
            <person name="Chang J.H."/>
            <person name="Putnam M.L."/>
        </authorList>
    </citation>
    <scope>NUCLEOTIDE SEQUENCE [LARGE SCALE GENOMIC DNA]</scope>
    <source>
        <strain evidence="2 3">22-323</strain>
    </source>
</reference>
<organism evidence="2 3">
    <name type="scientific">Xanthomonas hydrangeae</name>
    <dbReference type="NCBI Taxonomy" id="2775159"/>
    <lineage>
        <taxon>Bacteria</taxon>
        <taxon>Pseudomonadati</taxon>
        <taxon>Pseudomonadota</taxon>
        <taxon>Gammaproteobacteria</taxon>
        <taxon>Lysobacterales</taxon>
        <taxon>Lysobacteraceae</taxon>
        <taxon>Xanthomonas</taxon>
    </lineage>
</organism>
<dbReference type="InterPro" id="IPR002347">
    <property type="entry name" value="SDR_fam"/>
</dbReference>
<evidence type="ECO:0000313" key="2">
    <source>
        <dbReference type="EMBL" id="WOB50329.1"/>
    </source>
</evidence>
<dbReference type="AlphaFoldDB" id="A0AAU0BDS4"/>
<dbReference type="PANTHER" id="PTHR43157">
    <property type="entry name" value="PHOSPHATIDYLINOSITOL-GLYCAN BIOSYNTHESIS CLASS F PROTEIN-RELATED"/>
    <property type="match status" value="1"/>
</dbReference>
<keyword evidence="1" id="KW-0560">Oxidoreductase</keyword>
<keyword evidence="3" id="KW-1185">Reference proteome</keyword>